<dbReference type="InterPro" id="IPR011032">
    <property type="entry name" value="GroES-like_sf"/>
</dbReference>
<dbReference type="Proteomes" id="UP000254134">
    <property type="component" value="Unassembled WGS sequence"/>
</dbReference>
<dbReference type="EMBL" id="QQZY01000002">
    <property type="protein sequence ID" value="RDI75519.1"/>
    <property type="molecule type" value="Genomic_DNA"/>
</dbReference>
<evidence type="ECO:0000259" key="1">
    <source>
        <dbReference type="Pfam" id="PF08240"/>
    </source>
</evidence>
<proteinExistence type="predicted"/>
<dbReference type="OrthoDB" id="241504at2"/>
<reference evidence="3" key="2">
    <citation type="journal article" date="2019" name="MicrobiologyOpen">
        <title>High-quality draft genome sequence of Gaiella occulta isolated from a 150 meter deep mineral water borehole and comparison with the genome sequences of other deep-branching lineages of the phylum Actinobacteria.</title>
        <authorList>
            <person name="Severino R."/>
            <person name="Froufe H.J.C."/>
            <person name="Barroso C."/>
            <person name="Albuquerque L."/>
            <person name="Lobo-da-Cunha A."/>
            <person name="da Costa M.S."/>
            <person name="Egas C."/>
        </authorList>
    </citation>
    <scope>NUCLEOTIDE SEQUENCE [LARGE SCALE GENOMIC DNA]</scope>
    <source>
        <strain evidence="3">F2-233</strain>
    </source>
</reference>
<dbReference type="RefSeq" id="WP_114795712.1">
    <property type="nucleotide sequence ID" value="NZ_QQZY01000002.1"/>
</dbReference>
<name>A0A7M2YZS6_9ACTN</name>
<dbReference type="Gene3D" id="3.90.180.10">
    <property type="entry name" value="Medium-chain alcohol dehydrogenases, catalytic domain"/>
    <property type="match status" value="1"/>
</dbReference>
<keyword evidence="3" id="KW-1185">Reference proteome</keyword>
<protein>
    <submittedName>
        <fullName evidence="2">GroES-like domain-containing Alcohol dehydrogenase</fullName>
    </submittedName>
</protein>
<organism evidence="2 3">
    <name type="scientific">Gaiella occulta</name>
    <dbReference type="NCBI Taxonomy" id="1002870"/>
    <lineage>
        <taxon>Bacteria</taxon>
        <taxon>Bacillati</taxon>
        <taxon>Actinomycetota</taxon>
        <taxon>Thermoleophilia</taxon>
        <taxon>Gaiellales</taxon>
        <taxon>Gaiellaceae</taxon>
        <taxon>Gaiella</taxon>
    </lineage>
</organism>
<dbReference type="AlphaFoldDB" id="A0A7M2YZS6"/>
<gene>
    <name evidence="2" type="ORF">Gocc_1317</name>
</gene>
<accession>A0A7M2YZS6</accession>
<evidence type="ECO:0000313" key="2">
    <source>
        <dbReference type="EMBL" id="RDI75519.1"/>
    </source>
</evidence>
<dbReference type="InterPro" id="IPR013154">
    <property type="entry name" value="ADH-like_N"/>
</dbReference>
<sequence>MPLEVVAPDLEEPGPHDVVVRMAAVAVCGTDLHQVRGERVAVSSKAALPTGAAVPLREAALLGCAALAGVGSSSAL</sequence>
<dbReference type="SUPFAM" id="SSF50129">
    <property type="entry name" value="GroES-like"/>
    <property type="match status" value="1"/>
</dbReference>
<reference evidence="2 3" key="1">
    <citation type="submission" date="2018-07" db="EMBL/GenBank/DDBJ databases">
        <title>High-quality-draft genome sequence of Gaiella occulta.</title>
        <authorList>
            <person name="Severino R."/>
            <person name="Froufe H.J.C."/>
            <person name="Rainey F.A."/>
            <person name="Barroso C."/>
            <person name="Albuquerque L."/>
            <person name="Lobo-Da-Cunha A."/>
            <person name="Da Costa M.S."/>
            <person name="Egas C."/>
        </authorList>
    </citation>
    <scope>NUCLEOTIDE SEQUENCE [LARGE SCALE GENOMIC DNA]</scope>
    <source>
        <strain evidence="2 3">F2-233</strain>
    </source>
</reference>
<comment type="caution">
    <text evidence="2">The sequence shown here is derived from an EMBL/GenBank/DDBJ whole genome shotgun (WGS) entry which is preliminary data.</text>
</comment>
<evidence type="ECO:0000313" key="3">
    <source>
        <dbReference type="Proteomes" id="UP000254134"/>
    </source>
</evidence>
<feature type="domain" description="Alcohol dehydrogenase-like N-terminal" evidence="1">
    <location>
        <begin position="14"/>
        <end position="49"/>
    </location>
</feature>
<dbReference type="Pfam" id="PF08240">
    <property type="entry name" value="ADH_N"/>
    <property type="match status" value="1"/>
</dbReference>